<dbReference type="SUPFAM" id="SSF51182">
    <property type="entry name" value="RmlC-like cupins"/>
    <property type="match status" value="1"/>
</dbReference>
<dbReference type="Gene3D" id="2.60.120.10">
    <property type="entry name" value="Jelly Rolls"/>
    <property type="match status" value="1"/>
</dbReference>
<organism evidence="2 3">
    <name type="scientific">Candidatus Dojkabacteria bacterium</name>
    <dbReference type="NCBI Taxonomy" id="2099670"/>
    <lineage>
        <taxon>Bacteria</taxon>
        <taxon>Candidatus Dojkabacteria</taxon>
    </lineage>
</organism>
<evidence type="ECO:0000313" key="3">
    <source>
        <dbReference type="Proteomes" id="UP000564033"/>
    </source>
</evidence>
<dbReference type="EMBL" id="JAAZIL010000032">
    <property type="protein sequence ID" value="NLZ24368.1"/>
    <property type="molecule type" value="Genomic_DNA"/>
</dbReference>
<dbReference type="PANTHER" id="PTHR43346:SF1">
    <property type="entry name" value="QUERCETIN 2,3-DIOXYGENASE-RELATED"/>
    <property type="match status" value="1"/>
</dbReference>
<evidence type="ECO:0000259" key="1">
    <source>
        <dbReference type="Pfam" id="PF07883"/>
    </source>
</evidence>
<dbReference type="CDD" id="cd02223">
    <property type="entry name" value="cupin_Bh2720-like"/>
    <property type="match status" value="1"/>
</dbReference>
<dbReference type="InterPro" id="IPR013096">
    <property type="entry name" value="Cupin_2"/>
</dbReference>
<dbReference type="Proteomes" id="UP000564033">
    <property type="component" value="Unassembled WGS sequence"/>
</dbReference>
<name>A0A847VCU8_9BACT</name>
<dbReference type="InterPro" id="IPR052538">
    <property type="entry name" value="Flavonoid_dioxygenase-like"/>
</dbReference>
<comment type="caution">
    <text evidence="2">The sequence shown here is derived from an EMBL/GenBank/DDBJ whole genome shotgun (WGS) entry which is preliminary data.</text>
</comment>
<feature type="domain" description="Cupin type-2" evidence="1">
    <location>
        <begin position="31"/>
        <end position="101"/>
    </location>
</feature>
<proteinExistence type="predicted"/>
<protein>
    <submittedName>
        <fullName evidence="2">Cupin domain-containing protein</fullName>
    </submittedName>
</protein>
<reference evidence="2 3" key="1">
    <citation type="journal article" date="2020" name="Biotechnol. Biofuels">
        <title>New insights from the biogas microbiome by comprehensive genome-resolved metagenomics of nearly 1600 species originating from multiple anaerobic digesters.</title>
        <authorList>
            <person name="Campanaro S."/>
            <person name="Treu L."/>
            <person name="Rodriguez-R L.M."/>
            <person name="Kovalovszki A."/>
            <person name="Ziels R.M."/>
            <person name="Maus I."/>
            <person name="Zhu X."/>
            <person name="Kougias P.G."/>
            <person name="Basile A."/>
            <person name="Luo G."/>
            <person name="Schluter A."/>
            <person name="Konstantinidis K.T."/>
            <person name="Angelidaki I."/>
        </authorList>
    </citation>
    <scope>NUCLEOTIDE SEQUENCE [LARGE SCALE GENOMIC DNA]</scope>
    <source>
        <strain evidence="2">AS19jrsBPTG_9</strain>
    </source>
</reference>
<dbReference type="InterPro" id="IPR014710">
    <property type="entry name" value="RmlC-like_jellyroll"/>
</dbReference>
<sequence>MGYIDNIEEKTLGNDNFREVLFTGKFMQLVVMSLKPREEIGEEVHDDVDQFFRVEEGKANVVIDGKENILTDDMVAIVPAGARHNVINVSEDTTLKLYTIYTPPEHPDGTIHKTIDEALEYEREHHH</sequence>
<dbReference type="AlphaFoldDB" id="A0A847VCU8"/>
<accession>A0A847VCU8</accession>
<dbReference type="Pfam" id="PF07883">
    <property type="entry name" value="Cupin_2"/>
    <property type="match status" value="1"/>
</dbReference>
<gene>
    <name evidence="2" type="ORF">GX888_01285</name>
</gene>
<dbReference type="PANTHER" id="PTHR43346">
    <property type="entry name" value="LIGAND BINDING DOMAIN PROTEIN, PUTATIVE (AFU_ORTHOLOGUE AFUA_6G14370)-RELATED"/>
    <property type="match status" value="1"/>
</dbReference>
<dbReference type="InterPro" id="IPR011051">
    <property type="entry name" value="RmlC_Cupin_sf"/>
</dbReference>
<evidence type="ECO:0000313" key="2">
    <source>
        <dbReference type="EMBL" id="NLZ24368.1"/>
    </source>
</evidence>